<comment type="similarity">
    <text evidence="2">Belongs to the glycosyl hydrolase 81 family.</text>
</comment>
<evidence type="ECO:0000256" key="6">
    <source>
        <dbReference type="ARBA" id="ARBA00023295"/>
    </source>
</evidence>
<evidence type="ECO:0000256" key="5">
    <source>
        <dbReference type="ARBA" id="ARBA00023277"/>
    </source>
</evidence>
<keyword evidence="6" id="KW-0326">Glycosidase</keyword>
<dbReference type="Proteomes" id="UP000289738">
    <property type="component" value="Chromosome A04"/>
</dbReference>
<comment type="catalytic activity">
    <reaction evidence="1">
        <text>Hydrolysis of (1-&gt;3)-beta-D-glucosidic linkages in (1-&gt;3)-beta-D-glucans.</text>
        <dbReference type="EC" id="3.2.1.39"/>
    </reaction>
</comment>
<dbReference type="GO" id="GO:0071555">
    <property type="term" value="P:cell wall organization"/>
    <property type="evidence" value="ECO:0007669"/>
    <property type="project" value="UniProtKB-KW"/>
</dbReference>
<feature type="domain" description="Glycosyl hydrolase family 81 N-terminal" evidence="9">
    <location>
        <begin position="84"/>
        <end position="357"/>
    </location>
</feature>
<evidence type="ECO:0000259" key="10">
    <source>
        <dbReference type="Pfam" id="PF17652"/>
    </source>
</evidence>
<reference evidence="11 12" key="1">
    <citation type="submission" date="2019-01" db="EMBL/GenBank/DDBJ databases">
        <title>Sequencing of cultivated peanut Arachis hypogaea provides insights into genome evolution and oil improvement.</title>
        <authorList>
            <person name="Chen X."/>
        </authorList>
    </citation>
    <scope>NUCLEOTIDE SEQUENCE [LARGE SCALE GENOMIC DNA]</scope>
    <source>
        <strain evidence="12">cv. Fuhuasheng</strain>
        <tissue evidence="11">Leaves</tissue>
    </source>
</reference>
<dbReference type="InterPro" id="IPR005200">
    <property type="entry name" value="Endo-beta-glucanase"/>
</dbReference>
<sequence>MGLSYLFWVKEEEEATSDLKSVSYVTFPRWYLNFRLEFKVTACMQMQIMANTTQLDDEQPFHFPLTNSEVLPDPSNFFSENLLSSALPTNSFFQNFVLNDGNIQEYIHPYLIKPSDSSVSLCYPSLSVSSHSMHQVFTPDLTITSTTSTPSHHVISSFSDLSVTLDFPSSNLTFFLVRGCPYVTVFLSQHASFSITSIHKISSFSSNASPIKYTLQLENGQKWLIYTSSPTIFSFSLDMKLTFSNISSDESPLMVRIAVMPDSSSKSEVVLDRYSFCYPVSGEAIFTKPYCVEYKWEKKGLGNLLMLAHPLHLQLLSKDEGNVTVLKYFKYRSIDGDLIGVVGDSWLLEAEHVPVTWHSTRGVNQDSYDEIKQALCKDVGALCSSKIGTALSYYYGRSIARAARLAMIAEEVGFLDLISLVKKFLKETIQPWLDGTFKGNGFFYEKQWRGLITKFGSDDIEEEFEPEFYDNRHSLLGYFVYGIAVLAKIDPNWGNKYRSEAYSLMEDFMNLEGKDSKSKCTRLRCFDLFMLHSWDSGLEESVHGRDQMDRGEAVNAYYSAALMGLAYNDANLVAIGSTLAALEIHAAQMWCHLKMDDSKCSDEFTKENRLMGILWSNKRESRTWFAPLAWKELRLVNHVLPILPITEFLFSNVGFVKEVVEWTMPCLNRDGVEETWKWLVYAMEGIYDNEAALKKIRELTSFDDEEGNSLSNLLWWLHSRRGHRDHHQDSCN</sequence>
<keyword evidence="5" id="KW-0119">Carbohydrate metabolism</keyword>
<keyword evidence="8" id="KW-0624">Polysaccharide degradation</keyword>
<dbReference type="AlphaFoldDB" id="A0A445DAX3"/>
<dbReference type="Gene3D" id="2.70.98.30">
    <property type="entry name" value="Golgi alpha-mannosidase II, domain 4"/>
    <property type="match status" value="1"/>
</dbReference>
<dbReference type="PANTHER" id="PTHR31983">
    <property type="entry name" value="ENDO-1,3(4)-BETA-GLUCANASE 1"/>
    <property type="match status" value="1"/>
</dbReference>
<proteinExistence type="inferred from homology"/>
<evidence type="ECO:0000313" key="12">
    <source>
        <dbReference type="Proteomes" id="UP000289738"/>
    </source>
</evidence>
<keyword evidence="12" id="KW-1185">Reference proteome</keyword>
<dbReference type="PROSITE" id="PS52008">
    <property type="entry name" value="GH81"/>
    <property type="match status" value="1"/>
</dbReference>
<evidence type="ECO:0000256" key="2">
    <source>
        <dbReference type="ARBA" id="ARBA00010730"/>
    </source>
</evidence>
<evidence type="ECO:0000313" key="11">
    <source>
        <dbReference type="EMBL" id="RYR60305.1"/>
    </source>
</evidence>
<keyword evidence="4" id="KW-0378">Hydrolase</keyword>
<organism evidence="11 12">
    <name type="scientific">Arachis hypogaea</name>
    <name type="common">Peanut</name>
    <dbReference type="NCBI Taxonomy" id="3818"/>
    <lineage>
        <taxon>Eukaryota</taxon>
        <taxon>Viridiplantae</taxon>
        <taxon>Streptophyta</taxon>
        <taxon>Embryophyta</taxon>
        <taxon>Tracheophyta</taxon>
        <taxon>Spermatophyta</taxon>
        <taxon>Magnoliopsida</taxon>
        <taxon>eudicotyledons</taxon>
        <taxon>Gunneridae</taxon>
        <taxon>Pentapetalae</taxon>
        <taxon>rosids</taxon>
        <taxon>fabids</taxon>
        <taxon>Fabales</taxon>
        <taxon>Fabaceae</taxon>
        <taxon>Papilionoideae</taxon>
        <taxon>50 kb inversion clade</taxon>
        <taxon>dalbergioids sensu lato</taxon>
        <taxon>Dalbergieae</taxon>
        <taxon>Pterocarpus clade</taxon>
        <taxon>Arachis</taxon>
    </lineage>
</organism>
<dbReference type="Pfam" id="PF03639">
    <property type="entry name" value="Glyco_hydro_81"/>
    <property type="match status" value="1"/>
</dbReference>
<evidence type="ECO:0000256" key="3">
    <source>
        <dbReference type="ARBA" id="ARBA00012780"/>
    </source>
</evidence>
<dbReference type="EC" id="3.2.1.39" evidence="3"/>
<dbReference type="Pfam" id="PF17652">
    <property type="entry name" value="Glyco_hydro81C"/>
    <property type="match status" value="1"/>
</dbReference>
<evidence type="ECO:0000259" key="9">
    <source>
        <dbReference type="Pfam" id="PF03639"/>
    </source>
</evidence>
<gene>
    <name evidence="11" type="ORF">Ahy_A04g017383</name>
</gene>
<protein>
    <recommendedName>
        <fullName evidence="3">glucan endo-1,3-beta-D-glucosidase</fullName>
        <ecNumber evidence="3">3.2.1.39</ecNumber>
    </recommendedName>
</protein>
<evidence type="ECO:0000256" key="8">
    <source>
        <dbReference type="ARBA" id="ARBA00023326"/>
    </source>
</evidence>
<keyword evidence="7" id="KW-0961">Cell wall biogenesis/degradation</keyword>
<accession>A0A445DAX3</accession>
<evidence type="ECO:0000256" key="7">
    <source>
        <dbReference type="ARBA" id="ARBA00023316"/>
    </source>
</evidence>
<dbReference type="InterPro" id="IPR040451">
    <property type="entry name" value="GH81_N"/>
</dbReference>
<dbReference type="PANTHER" id="PTHR31983:SF0">
    <property type="entry name" value="GLUCAN ENDO-1,3-BETA-D-GLUCOSIDASE 2"/>
    <property type="match status" value="1"/>
</dbReference>
<dbReference type="GO" id="GO:0042973">
    <property type="term" value="F:glucan endo-1,3-beta-D-glucosidase activity"/>
    <property type="evidence" value="ECO:0007669"/>
    <property type="project" value="UniProtKB-EC"/>
</dbReference>
<comment type="caution">
    <text evidence="11">The sequence shown here is derived from an EMBL/GenBank/DDBJ whole genome shotgun (WGS) entry which is preliminary data.</text>
</comment>
<dbReference type="GO" id="GO:0000272">
    <property type="term" value="P:polysaccharide catabolic process"/>
    <property type="evidence" value="ECO:0007669"/>
    <property type="project" value="UniProtKB-KW"/>
</dbReference>
<dbReference type="GO" id="GO:0052861">
    <property type="term" value="F:endo-1,3(4)-beta-glucanase activity"/>
    <property type="evidence" value="ECO:0007669"/>
    <property type="project" value="InterPro"/>
</dbReference>
<dbReference type="InterPro" id="IPR040720">
    <property type="entry name" value="GH81_C"/>
</dbReference>
<evidence type="ECO:0000256" key="1">
    <source>
        <dbReference type="ARBA" id="ARBA00000382"/>
    </source>
</evidence>
<dbReference type="EMBL" id="SDMP01000004">
    <property type="protein sequence ID" value="RYR60305.1"/>
    <property type="molecule type" value="Genomic_DNA"/>
</dbReference>
<feature type="domain" description="Glycosyl hydrolase family 81 C-terminal" evidence="10">
    <location>
        <begin position="363"/>
        <end position="717"/>
    </location>
</feature>
<evidence type="ECO:0000256" key="4">
    <source>
        <dbReference type="ARBA" id="ARBA00022801"/>
    </source>
</evidence>
<name>A0A445DAX3_ARAHY</name>